<accession>A0A1M5PKY8</accession>
<evidence type="ECO:0000313" key="2">
    <source>
        <dbReference type="Proteomes" id="UP000189796"/>
    </source>
</evidence>
<dbReference type="PANTHER" id="PTHR35841">
    <property type="entry name" value="PHOSPHONATES-BINDING PERIPLASMIC PROTEIN"/>
    <property type="match status" value="1"/>
</dbReference>
<dbReference type="SUPFAM" id="SSF53850">
    <property type="entry name" value="Periplasmic binding protein-like II"/>
    <property type="match status" value="1"/>
</dbReference>
<gene>
    <name evidence="1" type="ORF">SAMN05443248_3414</name>
</gene>
<sequence length="281" mass="30760">MLDRSKTGVNDQITRTASLPMYCLPEMQPANSALLAALQRRLRAKGIEAAGTSFNSSHGAVSDGIGPGILFTQICGYPLFKHYRNQYRVLATPHYAMPGCVGSSHRAFFMVRADDPAGRLEDLRGRVFGCNSLFSNSGMNLPRLSLARIAGGMPFFSSVVMTGAHVTSLDRLDAENIDICAIDNVTWGFFRKFRPSAAKRYRILDETVSSPSLPFVTSVNTSESDAVALAEALYEIMNDPQIAHIREALELTGLSVPDVAAYERLADYEREATDLGFPEIK</sequence>
<reference evidence="1 2" key="1">
    <citation type="submission" date="2016-11" db="EMBL/GenBank/DDBJ databases">
        <authorList>
            <person name="Jaros S."/>
            <person name="Januszkiewicz K."/>
            <person name="Wedrychowicz H."/>
        </authorList>
    </citation>
    <scope>NUCLEOTIDE SEQUENCE [LARGE SCALE GENOMIC DNA]</scope>
    <source>
        <strain evidence="1 2">GAS138</strain>
    </source>
</reference>
<dbReference type="EMBL" id="LT670817">
    <property type="protein sequence ID" value="SHH02436.1"/>
    <property type="molecule type" value="Genomic_DNA"/>
</dbReference>
<evidence type="ECO:0000313" key="1">
    <source>
        <dbReference type="EMBL" id="SHH02436.1"/>
    </source>
</evidence>
<dbReference type="PANTHER" id="PTHR35841:SF1">
    <property type="entry name" value="PHOSPHONATES-BINDING PERIPLASMIC PROTEIN"/>
    <property type="match status" value="1"/>
</dbReference>
<protein>
    <submittedName>
        <fullName evidence="1">ABC-type phosphate/phosphonate transport system, substrate-binding protein</fullName>
    </submittedName>
</protein>
<dbReference type="Proteomes" id="UP000189796">
    <property type="component" value="Chromosome I"/>
</dbReference>
<dbReference type="Pfam" id="PF12974">
    <property type="entry name" value="Phosphonate-bd"/>
    <property type="match status" value="1"/>
</dbReference>
<dbReference type="AlphaFoldDB" id="A0A1M5PKY8"/>
<name>A0A1M5PKY8_9BRAD</name>
<proteinExistence type="predicted"/>
<dbReference type="Gene3D" id="3.40.190.10">
    <property type="entry name" value="Periplasmic binding protein-like II"/>
    <property type="match status" value="2"/>
</dbReference>
<organism evidence="1 2">
    <name type="scientific">Bradyrhizobium erythrophlei</name>
    <dbReference type="NCBI Taxonomy" id="1437360"/>
    <lineage>
        <taxon>Bacteria</taxon>
        <taxon>Pseudomonadati</taxon>
        <taxon>Pseudomonadota</taxon>
        <taxon>Alphaproteobacteria</taxon>
        <taxon>Hyphomicrobiales</taxon>
        <taxon>Nitrobacteraceae</taxon>
        <taxon>Bradyrhizobium</taxon>
    </lineage>
</organism>